<gene>
    <name evidence="3" type="ORF">GCM10010911_18960</name>
</gene>
<organism evidence="3 4">
    <name type="scientific">Paenibacillus nasutitermitis</name>
    <dbReference type="NCBI Taxonomy" id="1652958"/>
    <lineage>
        <taxon>Bacteria</taxon>
        <taxon>Bacillati</taxon>
        <taxon>Bacillota</taxon>
        <taxon>Bacilli</taxon>
        <taxon>Bacillales</taxon>
        <taxon>Paenibacillaceae</taxon>
        <taxon>Paenibacillus</taxon>
    </lineage>
</organism>
<dbReference type="GO" id="GO:0003677">
    <property type="term" value="F:DNA binding"/>
    <property type="evidence" value="ECO:0007669"/>
    <property type="project" value="UniProtKB-KW"/>
</dbReference>
<dbReference type="SMART" id="SM00347">
    <property type="entry name" value="HTH_MARR"/>
    <property type="match status" value="1"/>
</dbReference>
<dbReference type="Pfam" id="PF12802">
    <property type="entry name" value="MarR_2"/>
    <property type="match status" value="1"/>
</dbReference>
<reference evidence="3" key="1">
    <citation type="journal article" date="2014" name="Int. J. Syst. Evol. Microbiol.">
        <title>Complete genome sequence of Corynebacterium casei LMG S-19264T (=DSM 44701T), isolated from a smear-ripened cheese.</title>
        <authorList>
            <consortium name="US DOE Joint Genome Institute (JGI-PGF)"/>
            <person name="Walter F."/>
            <person name="Albersmeier A."/>
            <person name="Kalinowski J."/>
            <person name="Ruckert C."/>
        </authorList>
    </citation>
    <scope>NUCLEOTIDE SEQUENCE</scope>
    <source>
        <strain evidence="3">CGMCC 1.15178</strain>
    </source>
</reference>
<dbReference type="AlphaFoldDB" id="A0A917DRB9"/>
<dbReference type="InterPro" id="IPR036388">
    <property type="entry name" value="WH-like_DNA-bd_sf"/>
</dbReference>
<reference evidence="3" key="2">
    <citation type="submission" date="2020-09" db="EMBL/GenBank/DDBJ databases">
        <authorList>
            <person name="Sun Q."/>
            <person name="Zhou Y."/>
        </authorList>
    </citation>
    <scope>NUCLEOTIDE SEQUENCE</scope>
    <source>
        <strain evidence="3">CGMCC 1.15178</strain>
    </source>
</reference>
<sequence>MENPETRDVIKHRELIVNELRQFGANYAELSRRFATWLKLHSTDATALVEIFYAEDIGSPLSPARLSERISLSSGATTALLNRLERAGHIFRSREDADRRIVTLHSGPKVHEYTAEFFGPLADHVDAMLRNYTPDQLDQFENFLNCFNNTMRKVLEKQNLEPKPES</sequence>
<feature type="domain" description="HTH marR-type" evidence="2">
    <location>
        <begin position="33"/>
        <end position="137"/>
    </location>
</feature>
<keyword evidence="4" id="KW-1185">Reference proteome</keyword>
<dbReference type="EMBL" id="BMHP01000001">
    <property type="protein sequence ID" value="GGD61322.1"/>
    <property type="molecule type" value="Genomic_DNA"/>
</dbReference>
<dbReference type="GO" id="GO:0003700">
    <property type="term" value="F:DNA-binding transcription factor activity"/>
    <property type="evidence" value="ECO:0007669"/>
    <property type="project" value="InterPro"/>
</dbReference>
<protein>
    <submittedName>
        <fullName evidence="3">MarR family transcriptional regulator</fullName>
    </submittedName>
</protein>
<evidence type="ECO:0000313" key="4">
    <source>
        <dbReference type="Proteomes" id="UP000612456"/>
    </source>
</evidence>
<dbReference type="PANTHER" id="PTHR33164:SF106">
    <property type="entry name" value="TRANSCRIPTIONAL REGULATORY PROTEIN"/>
    <property type="match status" value="1"/>
</dbReference>
<evidence type="ECO:0000256" key="1">
    <source>
        <dbReference type="ARBA" id="ARBA00023125"/>
    </source>
</evidence>
<dbReference type="InterPro" id="IPR036390">
    <property type="entry name" value="WH_DNA-bd_sf"/>
</dbReference>
<dbReference type="Gene3D" id="1.10.10.10">
    <property type="entry name" value="Winged helix-like DNA-binding domain superfamily/Winged helix DNA-binding domain"/>
    <property type="match status" value="1"/>
</dbReference>
<keyword evidence="1" id="KW-0238">DNA-binding</keyword>
<dbReference type="RefSeq" id="WP_188991259.1">
    <property type="nucleotide sequence ID" value="NZ_BMHP01000001.1"/>
</dbReference>
<name>A0A917DRB9_9BACL</name>
<evidence type="ECO:0000259" key="2">
    <source>
        <dbReference type="SMART" id="SM00347"/>
    </source>
</evidence>
<dbReference type="SUPFAM" id="SSF46785">
    <property type="entry name" value="Winged helix' DNA-binding domain"/>
    <property type="match status" value="1"/>
</dbReference>
<comment type="caution">
    <text evidence="3">The sequence shown here is derived from an EMBL/GenBank/DDBJ whole genome shotgun (WGS) entry which is preliminary data.</text>
</comment>
<dbReference type="PANTHER" id="PTHR33164">
    <property type="entry name" value="TRANSCRIPTIONAL REGULATOR, MARR FAMILY"/>
    <property type="match status" value="1"/>
</dbReference>
<dbReference type="InterPro" id="IPR000835">
    <property type="entry name" value="HTH_MarR-typ"/>
</dbReference>
<evidence type="ECO:0000313" key="3">
    <source>
        <dbReference type="EMBL" id="GGD61322.1"/>
    </source>
</evidence>
<dbReference type="GO" id="GO:0006950">
    <property type="term" value="P:response to stress"/>
    <property type="evidence" value="ECO:0007669"/>
    <property type="project" value="TreeGrafter"/>
</dbReference>
<proteinExistence type="predicted"/>
<dbReference type="Proteomes" id="UP000612456">
    <property type="component" value="Unassembled WGS sequence"/>
</dbReference>
<accession>A0A917DRB9</accession>
<dbReference type="InterPro" id="IPR039422">
    <property type="entry name" value="MarR/SlyA-like"/>
</dbReference>